<dbReference type="PANTHER" id="PTHR28235">
    <property type="entry name" value="PROTEIN FYV4, MITOCHONDRIAL"/>
    <property type="match status" value="1"/>
</dbReference>
<comment type="subcellular location">
    <subcellularLocation>
        <location evidence="1">Mitochondrion</location>
    </subcellularLocation>
</comment>
<dbReference type="SUPFAM" id="SSF47769">
    <property type="entry name" value="SAM/Pointed domain"/>
    <property type="match status" value="1"/>
</dbReference>
<evidence type="ECO:0000256" key="1">
    <source>
        <dbReference type="ARBA" id="ARBA00004173"/>
    </source>
</evidence>
<dbReference type="AlphaFoldDB" id="A0A2T9Z2C5"/>
<name>A0A2T9Z2C5_9FUNG</name>
<evidence type="ECO:0000259" key="5">
    <source>
        <dbReference type="SMART" id="SM01238"/>
    </source>
</evidence>
<reference evidence="6 7" key="1">
    <citation type="journal article" date="2018" name="MBio">
        <title>Comparative Genomics Reveals the Core Gene Toolbox for the Fungus-Insect Symbiosis.</title>
        <authorList>
            <person name="Wang Y."/>
            <person name="Stata M."/>
            <person name="Wang W."/>
            <person name="Stajich J.E."/>
            <person name="White M.M."/>
            <person name="Moncalvo J.M."/>
        </authorList>
    </citation>
    <scope>NUCLEOTIDE SEQUENCE [LARGE SCALE GENOMIC DNA]</scope>
    <source>
        <strain evidence="6 7">AUS-77-4</strain>
    </source>
</reference>
<proteinExistence type="inferred from homology"/>
<evidence type="ECO:0000256" key="4">
    <source>
        <dbReference type="ARBA" id="ARBA00035129"/>
    </source>
</evidence>
<dbReference type="InterPro" id="IPR039603">
    <property type="entry name" value="Ribosomal_mS41"/>
</dbReference>
<dbReference type="InterPro" id="IPR019083">
    <property type="entry name" value="SAM_Ribosomal_mS41"/>
</dbReference>
<protein>
    <recommendedName>
        <fullName evidence="4">Small ribosomal subunit protein mS41</fullName>
    </recommendedName>
</protein>
<keyword evidence="7" id="KW-1185">Reference proteome</keyword>
<keyword evidence="3" id="KW-0496">Mitochondrion</keyword>
<dbReference type="OrthoDB" id="18595at2759"/>
<dbReference type="SMART" id="SM01238">
    <property type="entry name" value="IGR"/>
    <property type="match status" value="1"/>
</dbReference>
<evidence type="ECO:0000256" key="2">
    <source>
        <dbReference type="ARBA" id="ARBA00010492"/>
    </source>
</evidence>
<dbReference type="STRING" id="61424.A0A2T9Z2C5"/>
<accession>A0A2T9Z2C5</accession>
<comment type="caution">
    <text evidence="6">The sequence shown here is derived from an EMBL/GenBank/DDBJ whole genome shotgun (WGS) entry which is preliminary data.</text>
</comment>
<evidence type="ECO:0000313" key="7">
    <source>
        <dbReference type="Proteomes" id="UP000245699"/>
    </source>
</evidence>
<dbReference type="EMBL" id="MBFT01000069">
    <property type="protein sequence ID" value="PVU98737.1"/>
    <property type="molecule type" value="Genomic_DNA"/>
</dbReference>
<feature type="domain" description="Small ribosomal subunit protein mS41 SAM" evidence="5">
    <location>
        <begin position="41"/>
        <end position="96"/>
    </location>
</feature>
<dbReference type="Pfam" id="PF09597">
    <property type="entry name" value="SAM_Ribosomal_mS41"/>
    <property type="match status" value="1"/>
</dbReference>
<dbReference type="GO" id="GO:0005739">
    <property type="term" value="C:mitochondrion"/>
    <property type="evidence" value="ECO:0007669"/>
    <property type="project" value="UniProtKB-SubCell"/>
</dbReference>
<evidence type="ECO:0000256" key="3">
    <source>
        <dbReference type="ARBA" id="ARBA00023128"/>
    </source>
</evidence>
<dbReference type="Gene3D" id="1.10.150.50">
    <property type="entry name" value="Transcription Factor, Ets-1"/>
    <property type="match status" value="1"/>
</dbReference>
<dbReference type="Proteomes" id="UP000245699">
    <property type="component" value="Unassembled WGS sequence"/>
</dbReference>
<dbReference type="PANTHER" id="PTHR28235:SF1">
    <property type="entry name" value="SMALL RIBOSOMAL SUBUNIT PROTEIN MS41"/>
    <property type="match status" value="1"/>
</dbReference>
<sequence length="113" mass="13057">MISFTNISRLSSIFSHRLCYKSISTISKIQIPKPQGKIQNVEDFLKTIGRGCDKYVSVFKDWDQLFKSSGKDLEGLGIPVKQRRWILNWSNKMKLGVEPYYIKPSTKGTKKKK</sequence>
<dbReference type="InterPro" id="IPR013761">
    <property type="entry name" value="SAM/pointed_sf"/>
</dbReference>
<comment type="similarity">
    <text evidence="2">Belongs to the mitochondrion-specific ribosomal protein mS41 family.</text>
</comment>
<evidence type="ECO:0000313" key="6">
    <source>
        <dbReference type="EMBL" id="PVU98737.1"/>
    </source>
</evidence>
<organism evidence="6 7">
    <name type="scientific">Furculomyces boomerangus</name>
    <dbReference type="NCBI Taxonomy" id="61424"/>
    <lineage>
        <taxon>Eukaryota</taxon>
        <taxon>Fungi</taxon>
        <taxon>Fungi incertae sedis</taxon>
        <taxon>Zoopagomycota</taxon>
        <taxon>Kickxellomycotina</taxon>
        <taxon>Harpellomycetes</taxon>
        <taxon>Harpellales</taxon>
        <taxon>Harpellaceae</taxon>
        <taxon>Furculomyces</taxon>
    </lineage>
</organism>
<gene>
    <name evidence="6" type="ORF">BB559_001335</name>
</gene>